<protein>
    <submittedName>
        <fullName evidence="4">Helix-turn-helix transcriptional regulator</fullName>
    </submittedName>
</protein>
<dbReference type="SUPFAM" id="SSF48452">
    <property type="entry name" value="TPR-like"/>
    <property type="match status" value="1"/>
</dbReference>
<evidence type="ECO:0000256" key="1">
    <source>
        <dbReference type="ARBA" id="ARBA00022741"/>
    </source>
</evidence>
<dbReference type="InterPro" id="IPR041664">
    <property type="entry name" value="AAA_16"/>
</dbReference>
<evidence type="ECO:0000259" key="3">
    <source>
        <dbReference type="SMART" id="SM00421"/>
    </source>
</evidence>
<evidence type="ECO:0000313" key="5">
    <source>
        <dbReference type="Proteomes" id="UP000031501"/>
    </source>
</evidence>
<dbReference type="PANTHER" id="PTHR16305">
    <property type="entry name" value="TESTICULAR SOLUBLE ADENYLYL CYCLASE"/>
    <property type="match status" value="1"/>
</dbReference>
<dbReference type="InterPro" id="IPR000792">
    <property type="entry name" value="Tscrpt_reg_LuxR_C"/>
</dbReference>
<dbReference type="GO" id="GO:0005524">
    <property type="term" value="F:ATP binding"/>
    <property type="evidence" value="ECO:0007669"/>
    <property type="project" value="UniProtKB-KW"/>
</dbReference>
<evidence type="ECO:0000256" key="2">
    <source>
        <dbReference type="ARBA" id="ARBA00022840"/>
    </source>
</evidence>
<dbReference type="Proteomes" id="UP000031501">
    <property type="component" value="Chromosome"/>
</dbReference>
<dbReference type="OrthoDB" id="5378762at2"/>
<dbReference type="GO" id="GO:0005737">
    <property type="term" value="C:cytoplasm"/>
    <property type="evidence" value="ECO:0007669"/>
    <property type="project" value="TreeGrafter"/>
</dbReference>
<dbReference type="GO" id="GO:0006355">
    <property type="term" value="P:regulation of DNA-templated transcription"/>
    <property type="evidence" value="ECO:0007669"/>
    <property type="project" value="InterPro"/>
</dbReference>
<feature type="domain" description="HTH luxR-type" evidence="3">
    <location>
        <begin position="912"/>
        <end position="969"/>
    </location>
</feature>
<dbReference type="KEGG" id="splu:LK06_027635"/>
<organism evidence="4 5">
    <name type="scientific">Streptomyces pluripotens</name>
    <dbReference type="NCBI Taxonomy" id="1355015"/>
    <lineage>
        <taxon>Bacteria</taxon>
        <taxon>Bacillati</taxon>
        <taxon>Actinomycetota</taxon>
        <taxon>Actinomycetes</taxon>
        <taxon>Kitasatosporales</taxon>
        <taxon>Streptomycetaceae</taxon>
        <taxon>Streptomyces</taxon>
    </lineage>
</organism>
<name>A0A221P518_9ACTN</name>
<accession>A0A221P518</accession>
<keyword evidence="1" id="KW-0547">Nucleotide-binding</keyword>
<keyword evidence="2" id="KW-0067">ATP-binding</keyword>
<dbReference type="InterPro" id="IPR036388">
    <property type="entry name" value="WH-like_DNA-bd_sf"/>
</dbReference>
<dbReference type="InterPro" id="IPR011990">
    <property type="entry name" value="TPR-like_helical_dom_sf"/>
</dbReference>
<dbReference type="InterPro" id="IPR016032">
    <property type="entry name" value="Sig_transdc_resp-reg_C-effctor"/>
</dbReference>
<dbReference type="SMART" id="SM00421">
    <property type="entry name" value="HTH_LUXR"/>
    <property type="match status" value="1"/>
</dbReference>
<dbReference type="AlphaFoldDB" id="A0A221P518"/>
<dbReference type="SUPFAM" id="SSF52540">
    <property type="entry name" value="P-loop containing nucleoside triphosphate hydrolases"/>
    <property type="match status" value="1"/>
</dbReference>
<gene>
    <name evidence="4" type="ORF">LK07_28805</name>
</gene>
<dbReference type="GO" id="GO:0004016">
    <property type="term" value="F:adenylate cyclase activity"/>
    <property type="evidence" value="ECO:0007669"/>
    <property type="project" value="TreeGrafter"/>
</dbReference>
<dbReference type="CDD" id="cd06170">
    <property type="entry name" value="LuxR_C_like"/>
    <property type="match status" value="1"/>
</dbReference>
<dbReference type="EMBL" id="CP022433">
    <property type="protein sequence ID" value="ASN27373.1"/>
    <property type="molecule type" value="Genomic_DNA"/>
</dbReference>
<evidence type="ECO:0000313" key="4">
    <source>
        <dbReference type="EMBL" id="ASN27373.1"/>
    </source>
</evidence>
<keyword evidence="5" id="KW-1185">Reference proteome</keyword>
<dbReference type="GO" id="GO:0003677">
    <property type="term" value="F:DNA binding"/>
    <property type="evidence" value="ECO:0007669"/>
    <property type="project" value="InterPro"/>
</dbReference>
<dbReference type="Pfam" id="PF00196">
    <property type="entry name" value="GerE"/>
    <property type="match status" value="1"/>
</dbReference>
<dbReference type="PANTHER" id="PTHR16305:SF35">
    <property type="entry name" value="TRANSCRIPTIONAL ACTIVATOR DOMAIN"/>
    <property type="match status" value="1"/>
</dbReference>
<sequence>MRTRAAALVGRSSQLATLGTYVDEASRGRGNALFLVGEPGIGKSRLLREVVASASAAGMPVLRGRGSSTGPAVPFRPLAEALLAVTRGGLAPARWADLGPYRPVLGRLVPEWAEQDGPHGDASLVVLAEAILRLTALAGREHGCVLALEDLHEADPETLAVVEYLAGNLAGQPVLLLATLRSGAGGAPELADELTRRGDGTVLTLARLDRPQVHELMASCLETRPESLSDGASERVWQDSGGNPLMVEELLHSMISAGDLVAEEGVWQLAGAAVAAVRPTLLRVIGERADRLGGGVTRLLSVAALLGRRFPLVLVRRILGVGDQALLGEVRSAVEAQLLVPDEHEPGWYAFAHPLALEALRGRLAPNDLAALSRRAADEIAAAHPGLPDAWCQLAARLRESAGEHVEAARLYVECGRRAAADGAPGSATAVLRRARATLAGAGVDSAHHEVRRDLLEALLHALAEDGQFEQAVSVVDELTLYAPGDRGRRIDRHIRLAWAAQVSGHWAEGHAQVTAARELAPGVADPEQLAALDAVAAYLAILSPAPDRLDQCDRLARRAVERAEGVPLPSVMCQGWYAIGYAARERDLTESDLCFRRALEAAVAHRLPMWRNYALTGLGGNAWLAEGDAGPLRHAHAEMLRCGAIGLAQNAAAVLGLGAVLVGEFERAERELDACLAESRRLKLVAVTHYVLTSRVILAAHRGRREEMRAALAEFTAHAGDESVEASQVHGLGAAFCALLEEDRPTAEQELARVTAERSRRQTPFHLDGQYGLGVLLDVLAGRADAERVRSVAATHRGRMRWNRHFLALAEAVLAGRRGDTAAAADAMTRADAAGRVYGMARHLGLRLVAEPAAAEGWGDPKAWLREAEDHFHRAGVGPVAAACRTLLRRLGAPVRQRRVGTERIPEPLRQLGLTVREYEVLELMPERLGNKALAGRLHISPRTAEKHVASLLRKTGLPDRDTLFDRSRELLSRV</sequence>
<dbReference type="Pfam" id="PF13191">
    <property type="entry name" value="AAA_16"/>
    <property type="match status" value="1"/>
</dbReference>
<dbReference type="SUPFAM" id="SSF46894">
    <property type="entry name" value="C-terminal effector domain of the bipartite response regulators"/>
    <property type="match status" value="1"/>
</dbReference>
<dbReference type="RefSeq" id="WP_043434795.1">
    <property type="nucleotide sequence ID" value="NZ_CP021080.1"/>
</dbReference>
<dbReference type="STRING" id="1355015.LK06_027635"/>
<reference evidence="4 5" key="1">
    <citation type="submission" date="2017-07" db="EMBL/GenBank/DDBJ databases">
        <title>Genome sequence of Streptomyces pluripotens MUSC 137T.</title>
        <authorList>
            <person name="Ser H.-L."/>
            <person name="Lee L.-H."/>
        </authorList>
    </citation>
    <scope>NUCLEOTIDE SEQUENCE [LARGE SCALE GENOMIC DNA]</scope>
    <source>
        <strain evidence="4 5">MUSC 137</strain>
    </source>
</reference>
<proteinExistence type="predicted"/>
<dbReference type="Gene3D" id="1.10.10.10">
    <property type="entry name" value="Winged helix-like DNA-binding domain superfamily/Winged helix DNA-binding domain"/>
    <property type="match status" value="1"/>
</dbReference>
<dbReference type="InterPro" id="IPR027417">
    <property type="entry name" value="P-loop_NTPase"/>
</dbReference>